<dbReference type="InterPro" id="IPR001789">
    <property type="entry name" value="Sig_transdc_resp-reg_receiver"/>
</dbReference>
<comment type="catalytic activity">
    <reaction evidence="1">
        <text>ATP + protein L-histidine = ADP + protein N-phospho-L-histidine.</text>
        <dbReference type="EC" id="2.7.13.3"/>
    </reaction>
</comment>
<keyword evidence="7" id="KW-0418">Kinase</keyword>
<dbReference type="PRINTS" id="PR00344">
    <property type="entry name" value="BCTRLSENSOR"/>
</dbReference>
<keyword evidence="5" id="KW-0808">Transferase</keyword>
<dbReference type="Gene3D" id="2.10.70.100">
    <property type="match status" value="1"/>
</dbReference>
<dbReference type="SMART" id="SM00304">
    <property type="entry name" value="HAMP"/>
    <property type="match status" value="1"/>
</dbReference>
<dbReference type="NCBIfam" id="TIGR00229">
    <property type="entry name" value="sensory_box"/>
    <property type="match status" value="3"/>
</dbReference>
<dbReference type="InterPro" id="IPR003660">
    <property type="entry name" value="HAMP_dom"/>
</dbReference>
<dbReference type="InterPro" id="IPR001610">
    <property type="entry name" value="PAC"/>
</dbReference>
<name>K6HB81_9BACT</name>
<comment type="subcellular location">
    <subcellularLocation>
        <location evidence="2">Membrane</location>
    </subcellularLocation>
</comment>
<dbReference type="CDD" id="cd00130">
    <property type="entry name" value="PAS"/>
    <property type="match status" value="4"/>
</dbReference>
<dbReference type="Gene3D" id="6.10.340.10">
    <property type="match status" value="1"/>
</dbReference>
<dbReference type="PROSITE" id="PS50110">
    <property type="entry name" value="RESPONSE_REGULATORY"/>
    <property type="match status" value="1"/>
</dbReference>
<feature type="coiled-coil region" evidence="13">
    <location>
        <begin position="350"/>
        <end position="377"/>
    </location>
</feature>
<dbReference type="Pfam" id="PF02518">
    <property type="entry name" value="HATPase_c"/>
    <property type="match status" value="1"/>
</dbReference>
<evidence type="ECO:0000256" key="9">
    <source>
        <dbReference type="ARBA" id="ARBA00023012"/>
    </source>
</evidence>
<feature type="domain" description="PAS" evidence="17">
    <location>
        <begin position="769"/>
        <end position="797"/>
    </location>
</feature>
<dbReference type="Proteomes" id="UP000006272">
    <property type="component" value="Unassembled WGS sequence"/>
</dbReference>
<dbReference type="InterPro" id="IPR000700">
    <property type="entry name" value="PAS-assoc_C"/>
</dbReference>
<dbReference type="Pfam" id="PF00989">
    <property type="entry name" value="PAS"/>
    <property type="match status" value="1"/>
</dbReference>
<dbReference type="GO" id="GO:0006355">
    <property type="term" value="P:regulation of DNA-templated transcription"/>
    <property type="evidence" value="ECO:0007669"/>
    <property type="project" value="InterPro"/>
</dbReference>
<evidence type="ECO:0000256" key="10">
    <source>
        <dbReference type="ARBA" id="ARBA00064003"/>
    </source>
</evidence>
<feature type="domain" description="Response regulatory" evidence="16">
    <location>
        <begin position="1135"/>
        <end position="1254"/>
    </location>
</feature>
<dbReference type="PANTHER" id="PTHR45339">
    <property type="entry name" value="HYBRID SIGNAL TRANSDUCTION HISTIDINE KINASE J"/>
    <property type="match status" value="1"/>
</dbReference>
<feature type="modified residue" description="4-aspartylphosphate" evidence="12">
    <location>
        <position position="1184"/>
    </location>
</feature>
<keyword evidence="9" id="KW-0902">Two-component regulatory system</keyword>
<dbReference type="SMART" id="SM00091">
    <property type="entry name" value="PAS"/>
    <property type="match status" value="4"/>
</dbReference>
<dbReference type="InterPro" id="IPR004358">
    <property type="entry name" value="Sig_transdc_His_kin-like_C"/>
</dbReference>
<proteinExistence type="predicted"/>
<sequence>MTRLRTLLNAMFLGLALIPLLTLGAILGLTLYKSQIDSAYQSAKALSTSVGIKAEDILGRIVTDVRSITRYKDFFSVAPRVQRDLLMELLASVPSVLEITYAGPDGRQRVKVSDFKVYSLDDPQDLSARPEFAEALRSRSIACGPIETDPDIGEPLLPLAIALNDLVHGEVKAVMLCKVRLRVFLNLVQEYSQPPNVQVLITGLDNRVLAATDFSKVLAGQHFSAANAPSLRSGIDGKPAVSVASTVEMGRHLLNAVAVVSSQEALAPFFKSMRVYGIILILTLAAATLLAVLSRRRIVTPIQTLTDTAISIQAGELAAQAPGGTFYETQKLAEAFNSMTGQLVGAMNKLKEQIAGREKAQQELAASRERLDMALNAVSDGIWDWRLDTGEVYYSPRWFTMLGYQPEAFPGKYETWKNLLHPEDVSTALEIVGEHLVSGDPFEAEVRMLTSDGGWKWILSRGQVMEKDAQGRALRILGTHMDITERKRADEFILESKARYRRIVENSADGIFLADLDGNIVDVNSASAKLLGYTREELLDMNVADIDIMMSSSGFKQSWEFSPDEQAQTIYTEHKCKDGTIKDVEVRACRFVESDNVFVLGLVRDVTQRKKTEEALKKSQNQLANAVRIAKLGHWELDVEQGQFTFSDSFYSIFHTNAEEMGGYVMSIQDYANRFIHPDDRFMVDEEVKKAIISNDPEHRCYLEHRFVTADGQTGHLAVNYHIVKDSSGKTVRTYGVNQDITNRVLAEEALRESEIRFKALHNASFGGIAVHDKGLILECNLGLSEMFGYTQDELIGMDGLLLMAEKSRDKVMSRILSGSEKPYEAYGLRKNGEEFPLRLEARSIPYKGKMVRAVEIRDITEERNAAQALMAAKEAAEAATRAKSEFLANMSHEVRTPLNGVLGMLQLLQTTEQTDEQKEYVVRAIKSTSRLTRLLADILDISRIEAGKFQIIEEEFSLSALKESIHDLFMIAAKEKRIEFAFTVDPTAPPRLIGDETRVRQILFNLAGNAIKFTEHGSVRIQATLLPSKDGQAQMLFMVRDTGIGISDEQLKDIFEPFVQGEESYTRRYQGAGLGLSIVRKLVKLQGGELAIDNTPGEGTLIYLSLPFKLPLSQKGPVGALRQPNLGSNDRPFRILFADDDEISLISGKKLLEKSGYDVLTAKDGQEALNRLSEQDFDLILMDIQMPVMDGVAAAKAIRTQSPFAAKSTIPIIAMTAYAMVGDREKFLAAGMDGYISKPVDMIELREVINRVRAKLSPSTS</sequence>
<feature type="domain" description="PAS" evidence="17">
    <location>
        <begin position="367"/>
        <end position="439"/>
    </location>
</feature>
<keyword evidence="13" id="KW-0175">Coiled coil</keyword>
<dbReference type="SUPFAM" id="SSF158472">
    <property type="entry name" value="HAMP domain-like"/>
    <property type="match status" value="1"/>
</dbReference>
<evidence type="ECO:0000256" key="8">
    <source>
        <dbReference type="ARBA" id="ARBA00022840"/>
    </source>
</evidence>
<evidence type="ECO:0000259" key="19">
    <source>
        <dbReference type="PROSITE" id="PS50885"/>
    </source>
</evidence>
<gene>
    <name evidence="20" type="ORF">B193_1544</name>
</gene>
<dbReference type="PANTHER" id="PTHR45339:SF1">
    <property type="entry name" value="HYBRID SIGNAL TRANSDUCTION HISTIDINE KINASE J"/>
    <property type="match status" value="1"/>
</dbReference>
<dbReference type="InterPro" id="IPR003661">
    <property type="entry name" value="HisK_dim/P_dom"/>
</dbReference>
<evidence type="ECO:0000259" key="18">
    <source>
        <dbReference type="PROSITE" id="PS50113"/>
    </source>
</evidence>
<evidence type="ECO:0000313" key="20">
    <source>
        <dbReference type="EMBL" id="EKO39753.1"/>
    </source>
</evidence>
<comment type="caution">
    <text evidence="20">The sequence shown here is derived from an EMBL/GenBank/DDBJ whole genome shotgun (WGS) entry which is preliminary data.</text>
</comment>
<dbReference type="PROSITE" id="PS50885">
    <property type="entry name" value="HAMP"/>
    <property type="match status" value="1"/>
</dbReference>
<dbReference type="CDD" id="cd06225">
    <property type="entry name" value="HAMP"/>
    <property type="match status" value="1"/>
</dbReference>
<dbReference type="SMART" id="SM00388">
    <property type="entry name" value="HisKA"/>
    <property type="match status" value="1"/>
</dbReference>
<dbReference type="AlphaFoldDB" id="K6HB81"/>
<evidence type="ECO:0000313" key="21">
    <source>
        <dbReference type="Proteomes" id="UP000006272"/>
    </source>
</evidence>
<dbReference type="InterPro" id="IPR011006">
    <property type="entry name" value="CheY-like_superfamily"/>
</dbReference>
<evidence type="ECO:0000256" key="3">
    <source>
        <dbReference type="ARBA" id="ARBA00012438"/>
    </source>
</evidence>
<dbReference type="InterPro" id="IPR035965">
    <property type="entry name" value="PAS-like_dom_sf"/>
</dbReference>
<accession>K6HB81</accession>
<keyword evidence="8" id="KW-0067">ATP-binding</keyword>
<dbReference type="Pfam" id="PF13426">
    <property type="entry name" value="PAS_9"/>
    <property type="match status" value="1"/>
</dbReference>
<evidence type="ECO:0000256" key="4">
    <source>
        <dbReference type="ARBA" id="ARBA00022553"/>
    </source>
</evidence>
<feature type="domain" description="HAMP" evidence="19">
    <location>
        <begin position="296"/>
        <end position="348"/>
    </location>
</feature>
<dbReference type="Gene3D" id="3.40.50.2300">
    <property type="match status" value="1"/>
</dbReference>
<feature type="domain" description="PAC" evidence="18">
    <location>
        <begin position="701"/>
        <end position="753"/>
    </location>
</feature>
<dbReference type="FunFam" id="3.30.565.10:FF:000010">
    <property type="entry name" value="Sensor histidine kinase RcsC"/>
    <property type="match status" value="1"/>
</dbReference>
<dbReference type="InterPro" id="IPR036097">
    <property type="entry name" value="HisK_dim/P_sf"/>
</dbReference>
<dbReference type="InterPro" id="IPR036890">
    <property type="entry name" value="HATPase_C_sf"/>
</dbReference>
<keyword evidence="14" id="KW-0812">Transmembrane</keyword>
<feature type="domain" description="PAC" evidence="18">
    <location>
        <begin position="442"/>
        <end position="495"/>
    </location>
</feature>
<keyword evidence="4 12" id="KW-0597">Phosphoprotein</keyword>
<dbReference type="Pfam" id="PF00072">
    <property type="entry name" value="Response_reg"/>
    <property type="match status" value="1"/>
</dbReference>
<evidence type="ECO:0000256" key="6">
    <source>
        <dbReference type="ARBA" id="ARBA00022741"/>
    </source>
</evidence>
<feature type="domain" description="PAC" evidence="18">
    <location>
        <begin position="565"/>
        <end position="618"/>
    </location>
</feature>
<dbReference type="CDD" id="cd00082">
    <property type="entry name" value="HisKA"/>
    <property type="match status" value="1"/>
</dbReference>
<dbReference type="Pfam" id="PF00672">
    <property type="entry name" value="HAMP"/>
    <property type="match status" value="1"/>
</dbReference>
<dbReference type="SUPFAM" id="SSF55785">
    <property type="entry name" value="PYP-like sensor domain (PAS domain)"/>
    <property type="match status" value="4"/>
</dbReference>
<dbReference type="Gene3D" id="3.30.450.20">
    <property type="entry name" value="PAS domain"/>
    <property type="match status" value="4"/>
</dbReference>
<dbReference type="InterPro" id="IPR013655">
    <property type="entry name" value="PAS_fold_3"/>
</dbReference>
<dbReference type="SUPFAM" id="SSF47384">
    <property type="entry name" value="Homodimeric domain of signal transducing histidine kinase"/>
    <property type="match status" value="1"/>
</dbReference>
<dbReference type="Pfam" id="PF08447">
    <property type="entry name" value="PAS_3"/>
    <property type="match status" value="2"/>
</dbReference>
<organism evidence="20 21">
    <name type="scientific">Solidesulfovibrio magneticus str. Maddingley MBC34</name>
    <dbReference type="NCBI Taxonomy" id="1206767"/>
    <lineage>
        <taxon>Bacteria</taxon>
        <taxon>Pseudomonadati</taxon>
        <taxon>Thermodesulfobacteriota</taxon>
        <taxon>Desulfovibrionia</taxon>
        <taxon>Desulfovibrionales</taxon>
        <taxon>Desulfovibrionaceae</taxon>
        <taxon>Solidesulfovibrio</taxon>
    </lineage>
</organism>
<evidence type="ECO:0000256" key="5">
    <source>
        <dbReference type="ARBA" id="ARBA00022679"/>
    </source>
</evidence>
<dbReference type="InterPro" id="IPR005467">
    <property type="entry name" value="His_kinase_dom"/>
</dbReference>
<feature type="transmembrane region" description="Helical" evidence="14">
    <location>
        <begin position="275"/>
        <end position="293"/>
    </location>
</feature>
<dbReference type="InterPro" id="IPR013767">
    <property type="entry name" value="PAS_fold"/>
</dbReference>
<keyword evidence="14" id="KW-1133">Transmembrane helix</keyword>
<keyword evidence="14" id="KW-0472">Membrane</keyword>
<evidence type="ECO:0000259" key="16">
    <source>
        <dbReference type="PROSITE" id="PS50110"/>
    </source>
</evidence>
<dbReference type="SMART" id="SM00387">
    <property type="entry name" value="HATPase_c"/>
    <property type="match status" value="1"/>
</dbReference>
<dbReference type="SUPFAM" id="SSF52172">
    <property type="entry name" value="CheY-like"/>
    <property type="match status" value="1"/>
</dbReference>
<dbReference type="EMBL" id="ALAO01000118">
    <property type="protein sequence ID" value="EKO39753.1"/>
    <property type="molecule type" value="Genomic_DNA"/>
</dbReference>
<dbReference type="PROSITE" id="PS50112">
    <property type="entry name" value="PAS"/>
    <property type="match status" value="3"/>
</dbReference>
<dbReference type="GO" id="GO:0016020">
    <property type="term" value="C:membrane"/>
    <property type="evidence" value="ECO:0007669"/>
    <property type="project" value="UniProtKB-SubCell"/>
</dbReference>
<dbReference type="Pfam" id="PF00512">
    <property type="entry name" value="HisKA"/>
    <property type="match status" value="1"/>
</dbReference>
<feature type="domain" description="PAS" evidence="17">
    <location>
        <begin position="496"/>
        <end position="542"/>
    </location>
</feature>
<dbReference type="InterPro" id="IPR000014">
    <property type="entry name" value="PAS"/>
</dbReference>
<dbReference type="GO" id="GO:0000155">
    <property type="term" value="F:phosphorelay sensor kinase activity"/>
    <property type="evidence" value="ECO:0007669"/>
    <property type="project" value="InterPro"/>
</dbReference>
<dbReference type="Gene3D" id="3.30.565.10">
    <property type="entry name" value="Histidine kinase-like ATPase, C-terminal domain"/>
    <property type="match status" value="1"/>
</dbReference>
<dbReference type="InterPro" id="IPR003594">
    <property type="entry name" value="HATPase_dom"/>
</dbReference>
<feature type="transmembrane region" description="Helical" evidence="14">
    <location>
        <begin position="12"/>
        <end position="32"/>
    </location>
</feature>
<dbReference type="EC" id="2.7.13.3" evidence="3"/>
<evidence type="ECO:0000259" key="17">
    <source>
        <dbReference type="PROSITE" id="PS50112"/>
    </source>
</evidence>
<feature type="domain" description="Histidine kinase" evidence="15">
    <location>
        <begin position="890"/>
        <end position="1111"/>
    </location>
</feature>
<evidence type="ECO:0000256" key="12">
    <source>
        <dbReference type="PROSITE-ProRule" id="PRU00169"/>
    </source>
</evidence>
<evidence type="ECO:0000256" key="14">
    <source>
        <dbReference type="SAM" id="Phobius"/>
    </source>
</evidence>
<evidence type="ECO:0000259" key="15">
    <source>
        <dbReference type="PROSITE" id="PS50109"/>
    </source>
</evidence>
<evidence type="ECO:0000256" key="2">
    <source>
        <dbReference type="ARBA" id="ARBA00004370"/>
    </source>
</evidence>
<dbReference type="Gene3D" id="1.10.287.130">
    <property type="match status" value="1"/>
</dbReference>
<dbReference type="PROSITE" id="PS50109">
    <property type="entry name" value="HIS_KIN"/>
    <property type="match status" value="1"/>
</dbReference>
<comment type="subunit">
    <text evidence="10">At low DSF concentrations, interacts with RpfF.</text>
</comment>
<dbReference type="PROSITE" id="PS50113">
    <property type="entry name" value="PAC"/>
    <property type="match status" value="3"/>
</dbReference>
<dbReference type="GO" id="GO:0005524">
    <property type="term" value="F:ATP binding"/>
    <property type="evidence" value="ECO:0007669"/>
    <property type="project" value="UniProtKB-KW"/>
</dbReference>
<evidence type="ECO:0000256" key="7">
    <source>
        <dbReference type="ARBA" id="ARBA00022777"/>
    </source>
</evidence>
<dbReference type="SUPFAM" id="SSF55874">
    <property type="entry name" value="ATPase domain of HSP90 chaperone/DNA topoisomerase II/histidine kinase"/>
    <property type="match status" value="1"/>
</dbReference>
<dbReference type="FunFam" id="1.10.287.130:FF:000002">
    <property type="entry name" value="Two-component osmosensing histidine kinase"/>
    <property type="match status" value="1"/>
</dbReference>
<dbReference type="SMART" id="SM00086">
    <property type="entry name" value="PAC"/>
    <property type="match status" value="4"/>
</dbReference>
<dbReference type="PATRIC" id="fig|1206767.3.peg.1508"/>
<evidence type="ECO:0000256" key="1">
    <source>
        <dbReference type="ARBA" id="ARBA00000085"/>
    </source>
</evidence>
<reference evidence="20 21" key="1">
    <citation type="submission" date="2012-07" db="EMBL/GenBank/DDBJ databases">
        <title>Draft genome sequence of Desulfovibrio magneticus str. Maddingley MBC34 obtained from a metagenomic sequence of a methanogenic enrichment isolated from coal-seam formation water in Victoria, Australia.</title>
        <authorList>
            <person name="Greenfield P."/>
            <person name="Hendry P."/>
            <person name="Li D."/>
            <person name="Rosewarne C.P."/>
            <person name="Tran-Dinh N."/>
            <person name="Elbourne L.D.H."/>
            <person name="Paulsen I.T."/>
            <person name="Midgley D.J."/>
        </authorList>
    </citation>
    <scope>NUCLEOTIDE SEQUENCE [LARGE SCALE GENOMIC DNA]</scope>
    <source>
        <strain evidence="21">Maddingley MBC34</strain>
    </source>
</reference>
<evidence type="ECO:0000256" key="13">
    <source>
        <dbReference type="SAM" id="Coils"/>
    </source>
</evidence>
<dbReference type="CDD" id="cd16922">
    <property type="entry name" value="HATPase_EvgS-ArcB-TorS-like"/>
    <property type="match status" value="1"/>
</dbReference>
<keyword evidence="6" id="KW-0547">Nucleotide-binding</keyword>
<evidence type="ECO:0000256" key="11">
    <source>
        <dbReference type="ARBA" id="ARBA00068150"/>
    </source>
</evidence>
<protein>
    <recommendedName>
        <fullName evidence="11">Sensory/regulatory protein RpfC</fullName>
        <ecNumber evidence="3">2.7.13.3</ecNumber>
    </recommendedName>
</protein>
<dbReference type="SMART" id="SM00448">
    <property type="entry name" value="REC"/>
    <property type="match status" value="1"/>
</dbReference>
<dbReference type="CDD" id="cd17546">
    <property type="entry name" value="REC_hyHK_CKI1_RcsC-like"/>
    <property type="match status" value="1"/>
</dbReference>